<evidence type="ECO:0000256" key="1">
    <source>
        <dbReference type="ARBA" id="ARBA00004694"/>
    </source>
</evidence>
<sequence>MAESTLRPEDLVLPIFVVEGENQRQEIATMPGVYRQSIDQVLITVKEAEARGIKAIALFPSIEQDLKSENADEAYNLDNLVCRTIRTIKNHGVEIGISCDVALDPYTIHGHDGVLVDNDVDNDRTIDALSNQALVLAKAGADIIAPSDMMDGRIMAIREELDANDFTNVNILAYAAKYNSSFYGPFRQAVKSDKKEYLSKATYQMDIRNIKEAMREIEQDITEGADMIMVKPGMPYLDVIREASGRFDVHIFAYQVSGEYSMLKIASEAGALEWEKVISISKKTEVELSLERLENDQRILQQEKERLELLREKEVEKAEAERRARSGDVEKELEAALGLFPCQDSALETQVKTLESLEKQKKEKLAEKELLESSTQERINELLQEHSDVRRLDIIGLERAEKEIQVQARESVIREKTEKVDVQKELLKEVRAEVALQTKNIQDLERMRPLLLQLGEARQELQILEQAQGIVNIENEKAPFDKFLEYDKNISTSELILKELNTAREELDKRYFDGERSEELKESRKENQNLIEQANEALELLELAQTIRDNKDVSKASMEELLPGVEKQQEKWQEELDRLNSEIQPTDKARVSELISDDNLSEELDSQKEKVEKAISTVKSSPGYKYLSRQGEPINEVIFQMAAEEQLAEKNYSYETNLDKFVKNEKESLREKSEREYDLGYEVQDLESELAKIKKAKKVELSPELTEELEQAKQKIRDNNSRKKLALEQEMQSVESAGIGQAETFARDISSLDKRILEEEFNKLEASRKAKVVKSKEQEYEERFYFASKDLRAVKLRDTVAHRRELREQEESLRKEFREEITSLQVENERLRRAAIEEVEKERELSRRQIDSLTDQLREKDEQVSMSGVSLAEEFAQMRVPELEKELQDLRLENQRLKEASDKEIALLQKQVQEKGEQVGLLEGQIQEKEKAIIEQAKQGKLALDSVQGEFSSVREQLGVAKSGSEQAVLLQAQLKELQQEKAGIIEKNELAAQEAQRQLEALELSKKEALEKQEKATKQLQISLDAEVASLIDKLQISEKRVQDQQRVIDSMGSYLSELDDRIGSLEAELIVAEQDIEGNVGDNAKLGKKVIQLEQEIAEAREERDDALGKKHKAEELLKEFQEFHEQELDRREAVLEHPRHLADKSEPKGHELPEEVHSVVTKIPDRVSTVTDDQMLKDFRDLR</sequence>
<keyword evidence="3" id="KW-0350">Heme biosynthesis</keyword>
<dbReference type="GO" id="GO:0005829">
    <property type="term" value="C:cytosol"/>
    <property type="evidence" value="ECO:0007669"/>
    <property type="project" value="TreeGrafter"/>
</dbReference>
<dbReference type="PROSITE" id="PS00169">
    <property type="entry name" value="D_ALA_DEHYDRATASE"/>
    <property type="match status" value="1"/>
</dbReference>
<dbReference type="EC" id="4.2.1.24" evidence="9"/>
<dbReference type="NCBIfam" id="NF006762">
    <property type="entry name" value="PRK09283.1"/>
    <property type="match status" value="1"/>
</dbReference>
<comment type="similarity">
    <text evidence="2 10">Belongs to the ALAD family.</text>
</comment>
<evidence type="ECO:0000256" key="11">
    <source>
        <dbReference type="SAM" id="Coils"/>
    </source>
</evidence>
<dbReference type="Proteomes" id="UP000663887">
    <property type="component" value="Unassembled WGS sequence"/>
</dbReference>
<dbReference type="InterPro" id="IPR030656">
    <property type="entry name" value="ALAD_AS"/>
</dbReference>
<evidence type="ECO:0000256" key="9">
    <source>
        <dbReference type="RuleBase" id="RU000515"/>
    </source>
</evidence>
<reference evidence="12" key="1">
    <citation type="submission" date="2021-02" db="EMBL/GenBank/DDBJ databases">
        <authorList>
            <person name="Nowell W R."/>
        </authorList>
    </citation>
    <scope>NUCLEOTIDE SEQUENCE</scope>
</reference>
<dbReference type="Gene3D" id="3.20.20.70">
    <property type="entry name" value="Aldolase class I"/>
    <property type="match status" value="1"/>
</dbReference>
<evidence type="ECO:0000256" key="8">
    <source>
        <dbReference type="ARBA" id="ARBA00047651"/>
    </source>
</evidence>
<protein>
    <recommendedName>
        <fullName evidence="9">Delta-aminolevulinic acid dehydratase</fullName>
        <ecNumber evidence="9">4.2.1.24</ecNumber>
    </recommendedName>
</protein>
<dbReference type="PRINTS" id="PR00144">
    <property type="entry name" value="DALDHYDRTASE"/>
</dbReference>
<accession>A0A816QL21</accession>
<evidence type="ECO:0000256" key="7">
    <source>
        <dbReference type="ARBA" id="ARBA00025861"/>
    </source>
</evidence>
<feature type="coiled-coil region" evidence="11">
    <location>
        <begin position="1057"/>
        <end position="1119"/>
    </location>
</feature>
<dbReference type="Pfam" id="PF00490">
    <property type="entry name" value="ALAD"/>
    <property type="match status" value="1"/>
</dbReference>
<organism evidence="12 13">
    <name type="scientific">Rotaria magnacalcarata</name>
    <dbReference type="NCBI Taxonomy" id="392030"/>
    <lineage>
        <taxon>Eukaryota</taxon>
        <taxon>Metazoa</taxon>
        <taxon>Spiralia</taxon>
        <taxon>Gnathifera</taxon>
        <taxon>Rotifera</taxon>
        <taxon>Eurotatoria</taxon>
        <taxon>Bdelloidea</taxon>
        <taxon>Philodinida</taxon>
        <taxon>Philodinidae</taxon>
        <taxon>Rotaria</taxon>
    </lineage>
</organism>
<evidence type="ECO:0000256" key="4">
    <source>
        <dbReference type="ARBA" id="ARBA00023239"/>
    </source>
</evidence>
<dbReference type="AlphaFoldDB" id="A0A816QL21"/>
<feature type="coiled-coil region" evidence="11">
    <location>
        <begin position="796"/>
        <end position="918"/>
    </location>
</feature>
<dbReference type="SUPFAM" id="SSF51569">
    <property type="entry name" value="Aldolase"/>
    <property type="match status" value="1"/>
</dbReference>
<dbReference type="GO" id="GO:0004655">
    <property type="term" value="F:porphobilinogen synthase activity"/>
    <property type="evidence" value="ECO:0007669"/>
    <property type="project" value="UniProtKB-EC"/>
</dbReference>
<proteinExistence type="inferred from homology"/>
<evidence type="ECO:0000313" key="12">
    <source>
        <dbReference type="EMBL" id="CAF2063296.1"/>
    </source>
</evidence>
<evidence type="ECO:0000256" key="2">
    <source>
        <dbReference type="ARBA" id="ARBA00008055"/>
    </source>
</evidence>
<dbReference type="PANTHER" id="PTHR11458">
    <property type="entry name" value="DELTA-AMINOLEVULINIC ACID DEHYDRATASE"/>
    <property type="match status" value="1"/>
</dbReference>
<comment type="pathway">
    <text evidence="1">Porphyrin-containing compound metabolism; protoporphyrin-IX biosynthesis; coproporphyrinogen-III from 5-aminolevulinate: step 1/4.</text>
</comment>
<dbReference type="EMBL" id="CAJNRG010004098">
    <property type="protein sequence ID" value="CAF2063296.1"/>
    <property type="molecule type" value="Genomic_DNA"/>
</dbReference>
<dbReference type="InterPro" id="IPR001731">
    <property type="entry name" value="ALAD"/>
</dbReference>
<evidence type="ECO:0000256" key="3">
    <source>
        <dbReference type="ARBA" id="ARBA00023133"/>
    </source>
</evidence>
<feature type="coiled-coil region" evidence="11">
    <location>
        <begin position="961"/>
        <end position="1020"/>
    </location>
</feature>
<evidence type="ECO:0000313" key="13">
    <source>
        <dbReference type="Proteomes" id="UP000663887"/>
    </source>
</evidence>
<keyword evidence="5 9" id="KW-0627">Porphyrin biosynthesis</keyword>
<dbReference type="InterPro" id="IPR013785">
    <property type="entry name" value="Aldolase_TIM"/>
</dbReference>
<evidence type="ECO:0000256" key="5">
    <source>
        <dbReference type="ARBA" id="ARBA00023244"/>
    </source>
</evidence>
<dbReference type="SMART" id="SM01004">
    <property type="entry name" value="ALAD"/>
    <property type="match status" value="1"/>
</dbReference>
<feature type="coiled-coil region" evidence="11">
    <location>
        <begin position="283"/>
        <end position="385"/>
    </location>
</feature>
<gene>
    <name evidence="12" type="ORF">XDN619_LOCUS10987</name>
</gene>
<evidence type="ECO:0000256" key="6">
    <source>
        <dbReference type="ARBA" id="ARBA00025628"/>
    </source>
</evidence>
<keyword evidence="4 9" id="KW-0456">Lyase</keyword>
<keyword evidence="11" id="KW-0175">Coiled coil</keyword>
<comment type="caution">
    <text evidence="12">The sequence shown here is derived from an EMBL/GenBank/DDBJ whole genome shotgun (WGS) entry which is preliminary data.</text>
</comment>
<comment type="function">
    <text evidence="6">Catalyzes an early step in the biosynthesis of tetrapyrroles. Binds two molecules of 5-aminolevulinate per subunit, each at a distinct site, and catalyzes their condensation to form porphobilinogen.</text>
</comment>
<dbReference type="PANTHER" id="PTHR11458:SF0">
    <property type="entry name" value="DELTA-AMINOLEVULINIC ACID DEHYDRATASE"/>
    <property type="match status" value="1"/>
</dbReference>
<feature type="coiled-coil region" evidence="11">
    <location>
        <begin position="702"/>
        <end position="729"/>
    </location>
</feature>
<evidence type="ECO:0000256" key="10">
    <source>
        <dbReference type="RuleBase" id="RU004161"/>
    </source>
</evidence>
<dbReference type="GO" id="GO:0006782">
    <property type="term" value="P:protoporphyrinogen IX biosynthetic process"/>
    <property type="evidence" value="ECO:0007669"/>
    <property type="project" value="UniProtKB-UniPathway"/>
</dbReference>
<comment type="catalytic activity">
    <reaction evidence="8 9">
        <text>2 5-aminolevulinate = porphobilinogen + 2 H2O + H(+)</text>
        <dbReference type="Rhea" id="RHEA:24064"/>
        <dbReference type="ChEBI" id="CHEBI:15377"/>
        <dbReference type="ChEBI" id="CHEBI:15378"/>
        <dbReference type="ChEBI" id="CHEBI:58126"/>
        <dbReference type="ChEBI" id="CHEBI:356416"/>
        <dbReference type="EC" id="4.2.1.24"/>
    </reaction>
</comment>
<dbReference type="UniPathway" id="UPA00251">
    <property type="reaction ID" value="UER00318"/>
</dbReference>
<feature type="coiled-coil region" evidence="11">
    <location>
        <begin position="413"/>
        <end position="447"/>
    </location>
</feature>
<dbReference type="GO" id="GO:0008270">
    <property type="term" value="F:zinc ion binding"/>
    <property type="evidence" value="ECO:0007669"/>
    <property type="project" value="TreeGrafter"/>
</dbReference>
<feature type="coiled-coil region" evidence="11">
    <location>
        <begin position="517"/>
        <end position="582"/>
    </location>
</feature>
<comment type="subunit">
    <text evidence="7">Homooctamer; active form. Homohexamer; low activity form.</text>
</comment>
<name>A0A816QL21_9BILA</name>